<protein>
    <submittedName>
        <fullName evidence="1">DUF2921 family protein</fullName>
    </submittedName>
</protein>
<dbReference type="EMBL" id="CM051403">
    <property type="protein sequence ID" value="KAJ4708356.1"/>
    <property type="molecule type" value="Genomic_DNA"/>
</dbReference>
<organism evidence="1 2">
    <name type="scientific">Melia azedarach</name>
    <name type="common">Chinaberry tree</name>
    <dbReference type="NCBI Taxonomy" id="155640"/>
    <lineage>
        <taxon>Eukaryota</taxon>
        <taxon>Viridiplantae</taxon>
        <taxon>Streptophyta</taxon>
        <taxon>Embryophyta</taxon>
        <taxon>Tracheophyta</taxon>
        <taxon>Spermatophyta</taxon>
        <taxon>Magnoliopsida</taxon>
        <taxon>eudicotyledons</taxon>
        <taxon>Gunneridae</taxon>
        <taxon>Pentapetalae</taxon>
        <taxon>rosids</taxon>
        <taxon>malvids</taxon>
        <taxon>Sapindales</taxon>
        <taxon>Meliaceae</taxon>
        <taxon>Melia</taxon>
    </lineage>
</organism>
<comment type="caution">
    <text evidence="1">The sequence shown here is derived from an EMBL/GenBank/DDBJ whole genome shotgun (WGS) entry which is preliminary data.</text>
</comment>
<dbReference type="Proteomes" id="UP001164539">
    <property type="component" value="Chromosome 10"/>
</dbReference>
<keyword evidence="2" id="KW-1185">Reference proteome</keyword>
<sequence length="965" mass="110789">MRTFPFLLHLGTLWMLWLLVFFGFATSFRDVENWDDPSVVYTYNRFTEIQHKCGPVLSSASELETDDNRGSRIKEELSFVNGDWDQESGGAPLMPFDDRDKQRTSARPGSFSKLTSFWVVDVDPVRRAKDIVSVSGSMEIGITGHQPFNYRPGWSPRFRMDPGFSSMTIPFEGVYIESEENGGERLFCLLGTSMMPTTNQFVPSMEIADTYGYKFENQPPLVQDDQIMLVLRYSKAFSLTTGNISGEMVSLRERSDFKYFDKVHISSHLGRHSKYQFGAEELLSKACSPCTYQDSLVDEDMVLFKDDKFCDTLQPFLLNGMLDILPSWKSVGSNDDANKLGPFVLSKKGKTLDEGSNNFRLIFQNVHCDPVIDESNKNAARVFAFLRVIHPWQAGYKSLDRTGVSGMTLSAEGMWRSSEGQLCMVGCLGIVGTTSDRCNSRIRLYFPLTFSINQRGMVYGTITGFNGTESNSLWFGNTRHPDLFTLGEYQRKMNLEWSYKYSKVAQAKSIRKRNELSFLVYAVPHNFSNAQKQRIHVDLEILSLGSLFGRYRPWTRNYPVVEQSTDINAEMIEISGHLSITGENFNNVSLAFEGIYDSTVGKMFLVGCRDVRIIQKNINKEMHLEGGMDCLFEVEIEYPSRNARWLKNPEIGISIISKRRREDSLHTNPISLKTAPITYDEQFQDEIFRRTFEEILRVLMLIMAIVCTRSQLHYLNSVVDHIAYISSVMIYIPVVDYLSPLINGGEIFFKWKVSHSQIYLLDPFMAYERFRILDYMIKVLSLYALLLTFAFHGFKRIVESRTTQAGYGRSQQRRYPNEKKIFLITSVIHTIGFLVTHVIRVMIGVEIVPVSKKHLSRSNRLFLWIKELDGYLDVVSDLFLLPQIVANSFWQNKGKPLRKLYYLGLTSLRVLLHVYDYIRDPVPDRSYGDRQYPYKNLDLYSKFGNIVVAGYYNCSCCDSIQATGK</sequence>
<accession>A0ACC1XAP5</accession>
<gene>
    <name evidence="1" type="ORF">OWV82_018314</name>
</gene>
<evidence type="ECO:0000313" key="1">
    <source>
        <dbReference type="EMBL" id="KAJ4708356.1"/>
    </source>
</evidence>
<evidence type="ECO:0000313" key="2">
    <source>
        <dbReference type="Proteomes" id="UP001164539"/>
    </source>
</evidence>
<reference evidence="1 2" key="1">
    <citation type="journal article" date="2023" name="Science">
        <title>Complex scaffold remodeling in plant triterpene biosynthesis.</title>
        <authorList>
            <person name="De La Pena R."/>
            <person name="Hodgson H."/>
            <person name="Liu J.C."/>
            <person name="Stephenson M.J."/>
            <person name="Martin A.C."/>
            <person name="Owen C."/>
            <person name="Harkess A."/>
            <person name="Leebens-Mack J."/>
            <person name="Jimenez L.E."/>
            <person name="Osbourn A."/>
            <person name="Sattely E.S."/>
        </authorList>
    </citation>
    <scope>NUCLEOTIDE SEQUENCE [LARGE SCALE GENOMIC DNA]</scope>
    <source>
        <strain evidence="2">cv. JPN11</strain>
        <tissue evidence="1">Leaf</tissue>
    </source>
</reference>
<proteinExistence type="predicted"/>
<name>A0ACC1XAP5_MELAZ</name>